<sequence length="394" mass="45519">MKESRLYGTADFEKFYQLYLYVFNAPDESRRRQYFFERCQHGLVYGIQTDKKMTSALYSLPFQIDFHGRQFAMNGIGDVATAPESAGQGGAGKLLQSALDEMSINRVTLSYLAPFSYEYYRKFGYEQVFNHIKYTVKNTAVPRFTPQQRQGRVVRGKLAENLPAVAQFYERQAKKGLKGGLLREAWWWHYLPLKNNWSVGIYYDDYDLVQGYVIYELSTTELVVKELLVETTAAFEHLVKFIFNHQNTVRQLVFDAPDPRYHGDWLLDPEKVNAEILPYMMVRIVDLYDFLHRYPYVKAEFGPIIFGVVDQSLPQNSGVWEISATGGVVQVKQNLHQTVEPENQITIQELTKALFGSERLTNIVFSGKAHLKAETVSQLMEVLVNEPPELVDYF</sequence>
<feature type="domain" description="Enhanced intracellular survival protein" evidence="1">
    <location>
        <begin position="289"/>
        <end position="388"/>
    </location>
</feature>
<dbReference type="PANTHER" id="PTHR37817">
    <property type="entry name" value="N-ACETYLTRANSFERASE EIS"/>
    <property type="match status" value="1"/>
</dbReference>
<dbReference type="RefSeq" id="WP_244054932.1">
    <property type="nucleotide sequence ID" value="NZ_BQXH01000006.1"/>
</dbReference>
<proteinExistence type="predicted"/>
<dbReference type="InterPro" id="IPR041380">
    <property type="entry name" value="Acetyltransf_17"/>
</dbReference>
<evidence type="ECO:0000259" key="2">
    <source>
        <dbReference type="Pfam" id="PF17668"/>
    </source>
</evidence>
<dbReference type="EMBL" id="BQXH01000006">
    <property type="protein sequence ID" value="GKS81166.1"/>
    <property type="molecule type" value="Genomic_DNA"/>
</dbReference>
<dbReference type="Gene3D" id="3.30.1050.10">
    <property type="entry name" value="SCP2 sterol-binding domain"/>
    <property type="match status" value="1"/>
</dbReference>
<comment type="caution">
    <text evidence="3">The sequence shown here is derived from an EMBL/GenBank/DDBJ whole genome shotgun (WGS) entry which is preliminary data.</text>
</comment>
<reference evidence="3" key="1">
    <citation type="journal article" date="2022" name="Int. J. Syst. Evol. Microbiol.">
        <title>A novel species of lactic acid bacteria, Ligilactobacillus pabuli sp. nov., isolated from alfalfa silage.</title>
        <authorList>
            <person name="Tohno M."/>
            <person name="Tanizawa Y."/>
            <person name="Sawada H."/>
            <person name="Sakamoto M."/>
            <person name="Ohkuma M."/>
            <person name="Kobayashi H."/>
        </authorList>
    </citation>
    <scope>NUCLEOTIDE SEQUENCE</scope>
    <source>
        <strain evidence="3">AF129</strain>
    </source>
</reference>
<dbReference type="InterPro" id="IPR025559">
    <property type="entry name" value="Eis_dom"/>
</dbReference>
<evidence type="ECO:0000313" key="4">
    <source>
        <dbReference type="Proteomes" id="UP001055149"/>
    </source>
</evidence>
<dbReference type="InterPro" id="IPR016181">
    <property type="entry name" value="Acyl_CoA_acyltransferase"/>
</dbReference>
<dbReference type="InterPro" id="IPR036527">
    <property type="entry name" value="SCP2_sterol-bd_dom_sf"/>
</dbReference>
<dbReference type="SUPFAM" id="SSF55718">
    <property type="entry name" value="SCP-like"/>
    <property type="match status" value="1"/>
</dbReference>
<dbReference type="SUPFAM" id="SSF55729">
    <property type="entry name" value="Acyl-CoA N-acyltransferases (Nat)"/>
    <property type="match status" value="1"/>
</dbReference>
<gene>
    <name evidence="3" type="ORF">LPAF129_08520</name>
</gene>
<keyword evidence="4" id="KW-1185">Reference proteome</keyword>
<dbReference type="InterPro" id="IPR051554">
    <property type="entry name" value="Acetyltransferase_Eis"/>
</dbReference>
<dbReference type="Pfam" id="PF17668">
    <property type="entry name" value="Acetyltransf_17"/>
    <property type="match status" value="1"/>
</dbReference>
<dbReference type="Proteomes" id="UP001055149">
    <property type="component" value="Unassembled WGS sequence"/>
</dbReference>
<dbReference type="Gene3D" id="3.40.630.30">
    <property type="match status" value="2"/>
</dbReference>
<protein>
    <submittedName>
        <fullName evidence="3">GNAT family acetyltransferase</fullName>
    </submittedName>
</protein>
<dbReference type="Pfam" id="PF13530">
    <property type="entry name" value="SCP2_2"/>
    <property type="match status" value="1"/>
</dbReference>
<evidence type="ECO:0000259" key="1">
    <source>
        <dbReference type="Pfam" id="PF13530"/>
    </source>
</evidence>
<dbReference type="Pfam" id="PF13527">
    <property type="entry name" value="Acetyltransf_9"/>
    <property type="match status" value="1"/>
</dbReference>
<organism evidence="3 4">
    <name type="scientific">Ligilactobacillus pabuli</name>
    <dbReference type="NCBI Taxonomy" id="2886039"/>
    <lineage>
        <taxon>Bacteria</taxon>
        <taxon>Bacillati</taxon>
        <taxon>Bacillota</taxon>
        <taxon>Bacilli</taxon>
        <taxon>Lactobacillales</taxon>
        <taxon>Lactobacillaceae</taxon>
        <taxon>Ligilactobacillus</taxon>
    </lineage>
</organism>
<evidence type="ECO:0000313" key="3">
    <source>
        <dbReference type="EMBL" id="GKS81166.1"/>
    </source>
</evidence>
<name>A0ABQ5JH35_9LACO</name>
<dbReference type="PANTHER" id="PTHR37817:SF1">
    <property type="entry name" value="N-ACETYLTRANSFERASE EIS"/>
    <property type="match status" value="1"/>
</dbReference>
<accession>A0ABQ5JH35</accession>
<feature type="domain" description="Eis-like acetyltransferase" evidence="2">
    <location>
        <begin position="179"/>
        <end position="284"/>
    </location>
</feature>